<dbReference type="InParanoid" id="A0A6J2Y9I8"/>
<dbReference type="KEGG" id="soy:115884989"/>
<feature type="compositionally biased region" description="Low complexity" evidence="6">
    <location>
        <begin position="219"/>
        <end position="234"/>
    </location>
</feature>
<feature type="region of interest" description="Disordered" evidence="6">
    <location>
        <begin position="289"/>
        <end position="397"/>
    </location>
</feature>
<sequence length="550" mass="63018">MPGLPDEMYCSEQICIPPTFPYLLRQYAKAAIRTQPRDLLKWSTAYFRCLSLNIPPPVKPRLEYPIPRDYYGITPGWLKALIFQLQNNLTISFKVLWDRWIGACLQHKTLIKILCLGGFDDVEAIPWLRFVALCAGTLSDDLTHTMILLCEIISEEPEGGSAIISCETFIDLYTFLANIDASHDQILRNYLFRDSLLSLWREKVQKVEDMEEVHEDVLSTTERSSESKSSTLSAEETEKKDDVYKVVSCPSLPDDDHYSLDYLKEEMAEDEEAVDQLDVALDNIAMEQEAEEGTEHVEESTKSDVEESEEKKKQSIKSEDEDDLSNKHEDKIKSEEDIEETDVEKHSVDDQETSKEVEPEHEKHEDVEEKSDEKMDETETEAKEYESVDTISNEPLRDLEHVFDEDITLKEDLERLKALQQEMAGETDDELEKFKCKLIADMPLTQSQEEGVKHFMGSEIMKCSSDKLKVIGEKKSKSDTSTDSQIEEGDKRPYEDVFVEAIPGIGGIVPEDLVKAVVFYVKKCAKNQHGMIMPRNIRHYSCPPLEVLND</sequence>
<dbReference type="Gene3D" id="1.20.890.10">
    <property type="entry name" value="cAMP-dependent protein kinase regulatory subunit, dimerization-anchoring domain"/>
    <property type="match status" value="1"/>
</dbReference>
<comment type="similarity">
    <text evidence="5">Belongs to the ropporin family.</text>
</comment>
<keyword evidence="3" id="KW-0969">Cilium</keyword>
<dbReference type="InterPro" id="IPR047844">
    <property type="entry name" value="ROP_DD"/>
</dbReference>
<organism evidence="7 8">
    <name type="scientific">Sitophilus oryzae</name>
    <name type="common">Rice weevil</name>
    <name type="synonym">Curculio oryzae</name>
    <dbReference type="NCBI Taxonomy" id="7048"/>
    <lineage>
        <taxon>Eukaryota</taxon>
        <taxon>Metazoa</taxon>
        <taxon>Ecdysozoa</taxon>
        <taxon>Arthropoda</taxon>
        <taxon>Hexapoda</taxon>
        <taxon>Insecta</taxon>
        <taxon>Pterygota</taxon>
        <taxon>Neoptera</taxon>
        <taxon>Endopterygota</taxon>
        <taxon>Coleoptera</taxon>
        <taxon>Polyphaga</taxon>
        <taxon>Cucujiformia</taxon>
        <taxon>Curculionidae</taxon>
        <taxon>Dryophthorinae</taxon>
        <taxon>Sitophilus</taxon>
    </lineage>
</organism>
<dbReference type="SUPFAM" id="SSF47391">
    <property type="entry name" value="Dimerization-anchoring domain of cAMP-dependent PK regulatory subunit"/>
    <property type="match status" value="1"/>
</dbReference>
<dbReference type="AlphaFoldDB" id="A0A6J2Y9I8"/>
<name>A0A6J2Y9I8_SITOR</name>
<feature type="compositionally biased region" description="Basic and acidic residues" evidence="6">
    <location>
        <begin position="343"/>
        <end position="373"/>
    </location>
</feature>
<evidence type="ECO:0000256" key="1">
    <source>
        <dbReference type="ARBA" id="ARBA00004230"/>
    </source>
</evidence>
<keyword evidence="2" id="KW-0282">Flagellum</keyword>
<dbReference type="OrthoDB" id="10067602at2759"/>
<keyword evidence="7" id="KW-1185">Reference proteome</keyword>
<evidence type="ECO:0000256" key="2">
    <source>
        <dbReference type="ARBA" id="ARBA00022846"/>
    </source>
</evidence>
<dbReference type="Proteomes" id="UP000504635">
    <property type="component" value="Unplaced"/>
</dbReference>
<reference evidence="8" key="1">
    <citation type="submission" date="2025-08" db="UniProtKB">
        <authorList>
            <consortium name="RefSeq"/>
        </authorList>
    </citation>
    <scope>IDENTIFICATION</scope>
    <source>
        <tissue evidence="8">Gonads</tissue>
    </source>
</reference>
<evidence type="ECO:0000256" key="4">
    <source>
        <dbReference type="ARBA" id="ARBA00023273"/>
    </source>
</evidence>
<dbReference type="CDD" id="cd23019">
    <property type="entry name" value="DD_ROP"/>
    <property type="match status" value="1"/>
</dbReference>
<keyword evidence="4" id="KW-0966">Cell projection</keyword>
<feature type="region of interest" description="Disordered" evidence="6">
    <location>
        <begin position="215"/>
        <end position="240"/>
    </location>
</feature>
<dbReference type="GeneID" id="115884989"/>
<protein>
    <submittedName>
        <fullName evidence="8">Caldesmon-like</fullName>
    </submittedName>
</protein>
<dbReference type="RefSeq" id="XP_030759590.1">
    <property type="nucleotide sequence ID" value="XM_030903730.1"/>
</dbReference>
<comment type="subcellular location">
    <subcellularLocation>
        <location evidence="1">Cell projection</location>
        <location evidence="1">Cilium</location>
        <location evidence="1">Flagellum</location>
    </subcellularLocation>
</comment>
<feature type="compositionally biased region" description="Basic and acidic residues" evidence="6">
    <location>
        <begin position="293"/>
        <end position="335"/>
    </location>
</feature>
<dbReference type="GO" id="GO:0031514">
    <property type="term" value="C:motile cilium"/>
    <property type="evidence" value="ECO:0007669"/>
    <property type="project" value="UniProtKB-SubCell"/>
</dbReference>
<gene>
    <name evidence="8" type="primary">LOC115884989</name>
</gene>
<evidence type="ECO:0000313" key="7">
    <source>
        <dbReference type="Proteomes" id="UP000504635"/>
    </source>
</evidence>
<dbReference type="PANTHER" id="PTHR14952:SF9">
    <property type="entry name" value="EF-HAND DOMAIN-CONTAINING PROTEIN"/>
    <property type="match status" value="1"/>
</dbReference>
<evidence type="ECO:0000256" key="6">
    <source>
        <dbReference type="SAM" id="MobiDB-lite"/>
    </source>
</evidence>
<dbReference type="PANTHER" id="PTHR14952">
    <property type="entry name" value="ROPPORIN-1-LIKE PROTEIN"/>
    <property type="match status" value="1"/>
</dbReference>
<evidence type="ECO:0000256" key="5">
    <source>
        <dbReference type="ARBA" id="ARBA00035651"/>
    </source>
</evidence>
<evidence type="ECO:0000256" key="3">
    <source>
        <dbReference type="ARBA" id="ARBA00023069"/>
    </source>
</evidence>
<proteinExistence type="inferred from homology"/>
<evidence type="ECO:0000313" key="8">
    <source>
        <dbReference type="RefSeq" id="XP_030759590.1"/>
    </source>
</evidence>
<accession>A0A6J2Y9I8</accession>